<dbReference type="AlphaFoldDB" id="A0A0C9XMU1"/>
<proteinExistence type="predicted"/>
<dbReference type="EMBL" id="KN838660">
    <property type="protein sequence ID" value="KIJ98856.1"/>
    <property type="molecule type" value="Genomic_DNA"/>
</dbReference>
<dbReference type="Proteomes" id="UP000054477">
    <property type="component" value="Unassembled WGS sequence"/>
</dbReference>
<name>A0A0C9XMU1_9AGAR</name>
<keyword evidence="2" id="KW-1185">Reference proteome</keyword>
<sequence length="239" mass="26628">MSTLITSRNVVLQFGWQRWGAWQEIRGTHDLTMRSVLIIDVVQQESLVFYPVHYLRSQFDTWTSRNWNSKDDGPSSHPSAIPSLDGILSRGGGNGISILLVNGILLRGKTKWKQGEPRVIVLPGNESSAALEVPIMTRCTTASVFVYIPSKTIVNATTYRSVHERGVPSKAMMPRQPDHPGQDTQMYMGVRSFRIESVDFDNISSGRVARRTVTVVGRILDLPTFQGSAMAYTALYCVP</sequence>
<reference evidence="1 2" key="1">
    <citation type="submission" date="2014-04" db="EMBL/GenBank/DDBJ databases">
        <authorList>
            <consortium name="DOE Joint Genome Institute"/>
            <person name="Kuo A."/>
            <person name="Kohler A."/>
            <person name="Nagy L.G."/>
            <person name="Floudas D."/>
            <person name="Copeland A."/>
            <person name="Barry K.W."/>
            <person name="Cichocki N."/>
            <person name="Veneault-Fourrey C."/>
            <person name="LaButti K."/>
            <person name="Lindquist E.A."/>
            <person name="Lipzen A."/>
            <person name="Lundell T."/>
            <person name="Morin E."/>
            <person name="Murat C."/>
            <person name="Sun H."/>
            <person name="Tunlid A."/>
            <person name="Henrissat B."/>
            <person name="Grigoriev I.V."/>
            <person name="Hibbett D.S."/>
            <person name="Martin F."/>
            <person name="Nordberg H.P."/>
            <person name="Cantor M.N."/>
            <person name="Hua S.X."/>
        </authorList>
    </citation>
    <scope>NUCLEOTIDE SEQUENCE [LARGE SCALE GENOMIC DNA]</scope>
    <source>
        <strain evidence="1 2">LaAM-08-1</strain>
    </source>
</reference>
<protein>
    <submittedName>
        <fullName evidence="1">Uncharacterized protein</fullName>
    </submittedName>
</protein>
<accession>A0A0C9XMU1</accession>
<reference evidence="2" key="2">
    <citation type="submission" date="2015-01" db="EMBL/GenBank/DDBJ databases">
        <title>Evolutionary Origins and Diversification of the Mycorrhizal Mutualists.</title>
        <authorList>
            <consortium name="DOE Joint Genome Institute"/>
            <consortium name="Mycorrhizal Genomics Consortium"/>
            <person name="Kohler A."/>
            <person name="Kuo A."/>
            <person name="Nagy L.G."/>
            <person name="Floudas D."/>
            <person name="Copeland A."/>
            <person name="Barry K.W."/>
            <person name="Cichocki N."/>
            <person name="Veneault-Fourrey C."/>
            <person name="LaButti K."/>
            <person name="Lindquist E.A."/>
            <person name="Lipzen A."/>
            <person name="Lundell T."/>
            <person name="Morin E."/>
            <person name="Murat C."/>
            <person name="Riley R."/>
            <person name="Ohm R."/>
            <person name="Sun H."/>
            <person name="Tunlid A."/>
            <person name="Henrissat B."/>
            <person name="Grigoriev I.V."/>
            <person name="Hibbett D.S."/>
            <person name="Martin F."/>
        </authorList>
    </citation>
    <scope>NUCLEOTIDE SEQUENCE [LARGE SCALE GENOMIC DNA]</scope>
    <source>
        <strain evidence="2">LaAM-08-1</strain>
    </source>
</reference>
<evidence type="ECO:0000313" key="1">
    <source>
        <dbReference type="EMBL" id="KIJ98856.1"/>
    </source>
</evidence>
<organism evidence="1 2">
    <name type="scientific">Laccaria amethystina LaAM-08-1</name>
    <dbReference type="NCBI Taxonomy" id="1095629"/>
    <lineage>
        <taxon>Eukaryota</taxon>
        <taxon>Fungi</taxon>
        <taxon>Dikarya</taxon>
        <taxon>Basidiomycota</taxon>
        <taxon>Agaricomycotina</taxon>
        <taxon>Agaricomycetes</taxon>
        <taxon>Agaricomycetidae</taxon>
        <taxon>Agaricales</taxon>
        <taxon>Agaricineae</taxon>
        <taxon>Hydnangiaceae</taxon>
        <taxon>Laccaria</taxon>
    </lineage>
</organism>
<gene>
    <name evidence="1" type="ORF">K443DRAFT_123486</name>
</gene>
<evidence type="ECO:0000313" key="2">
    <source>
        <dbReference type="Proteomes" id="UP000054477"/>
    </source>
</evidence>
<dbReference type="HOGENOM" id="CLU_1161304_0_0_1"/>